<dbReference type="OrthoDB" id="10071171at2759"/>
<name>A8N875_COPC7</name>
<evidence type="ECO:0000256" key="1">
    <source>
        <dbReference type="SAM" id="SignalP"/>
    </source>
</evidence>
<organism evidence="3 4">
    <name type="scientific">Coprinopsis cinerea (strain Okayama-7 / 130 / ATCC MYA-4618 / FGSC 9003)</name>
    <name type="common">Inky cap fungus</name>
    <name type="synonym">Hormographiella aspergillata</name>
    <dbReference type="NCBI Taxonomy" id="240176"/>
    <lineage>
        <taxon>Eukaryota</taxon>
        <taxon>Fungi</taxon>
        <taxon>Dikarya</taxon>
        <taxon>Basidiomycota</taxon>
        <taxon>Agaricomycotina</taxon>
        <taxon>Agaricomycetes</taxon>
        <taxon>Agaricomycetidae</taxon>
        <taxon>Agaricales</taxon>
        <taxon>Agaricineae</taxon>
        <taxon>Psathyrellaceae</taxon>
        <taxon>Coprinopsis</taxon>
    </lineage>
</organism>
<dbReference type="OMA" id="RYAMIFE"/>
<dbReference type="PANTHER" id="PTHR43784">
    <property type="entry name" value="GDSL-LIKE LIPASE/ACYLHYDROLASE, PUTATIVE (AFU_ORTHOLOGUE AFUA_2G00820)-RELATED"/>
    <property type="match status" value="1"/>
</dbReference>
<dbReference type="eggNOG" id="ENOG502QVFK">
    <property type="taxonomic scope" value="Eukaryota"/>
</dbReference>
<dbReference type="PANTHER" id="PTHR43784:SF3">
    <property type="entry name" value="GDSL FAMILY LIPASE"/>
    <property type="match status" value="1"/>
</dbReference>
<dbReference type="KEGG" id="cci:CC1G_09296"/>
<feature type="domain" description="SGNH hydrolase-type esterase" evidence="2">
    <location>
        <begin position="217"/>
        <end position="409"/>
    </location>
</feature>
<accession>A8N875</accession>
<evidence type="ECO:0000313" key="3">
    <source>
        <dbReference type="EMBL" id="EAU90819.1"/>
    </source>
</evidence>
<protein>
    <submittedName>
        <fullName evidence="3">Lipolytic enzyme</fullName>
    </submittedName>
</protein>
<dbReference type="Pfam" id="PF13472">
    <property type="entry name" value="Lipase_GDSL_2"/>
    <property type="match status" value="1"/>
</dbReference>
<gene>
    <name evidence="3" type="ORF">CC1G_09296</name>
</gene>
<dbReference type="InterPro" id="IPR013830">
    <property type="entry name" value="SGNH_hydro"/>
</dbReference>
<sequence length="440" mass="48193">MGRLASLFTTGLLTLLVAVHGVYADHWVQTWGSMPQLTEPHNLPPAPYNETGLVFRNTTLRQTVRATIGGDWLRIRISNAFGVSDLPITAVSIALPTKGSAGVPTIQPRTSRKVTFSGESSFIVPNGAQVLSDPIRFSTPPQSMLSITIYTAQGQTTNYITSHPGSRTTSWMARGNQVDALDLESLGEDERASTNHWYWVSSVETWADDNVGSLVIVGDSITDGRGSNDNNNDRWPDLLLARLQSSRQTRDIAVINQAAGGNRILYDGLGPNALGRIDRDVLAHPGVKYAMIYEGVNDIGTGATTEEAQKIIGDRMIWAYRQMVERLHTSGIPVIGATITPMSGPGQGYGHPTREATRQRVNRWIRTSGVFDAVIDFDRVVRDPEIPEQLKPEYDTGDYLHPNVAGFQAMADAIPLDLFRRLDRLGRGRGGRVPPGVRDL</sequence>
<dbReference type="AlphaFoldDB" id="A8N875"/>
<dbReference type="Gene3D" id="3.40.50.1110">
    <property type="entry name" value="SGNH hydrolase"/>
    <property type="match status" value="1"/>
</dbReference>
<dbReference type="STRING" id="240176.A8N875"/>
<feature type="signal peptide" evidence="1">
    <location>
        <begin position="1"/>
        <end position="24"/>
    </location>
</feature>
<dbReference type="InterPro" id="IPR053140">
    <property type="entry name" value="GDSL_Rv0518-like"/>
</dbReference>
<dbReference type="RefSeq" id="XP_001831031.1">
    <property type="nucleotide sequence ID" value="XM_001830979.1"/>
</dbReference>
<dbReference type="EMBL" id="AACS02000003">
    <property type="protein sequence ID" value="EAU90819.1"/>
    <property type="molecule type" value="Genomic_DNA"/>
</dbReference>
<reference evidence="3 4" key="1">
    <citation type="journal article" date="2010" name="Proc. Natl. Acad. Sci. U.S.A.">
        <title>Insights into evolution of multicellular fungi from the assembled chromosomes of the mushroom Coprinopsis cinerea (Coprinus cinereus).</title>
        <authorList>
            <person name="Stajich J.E."/>
            <person name="Wilke S.K."/>
            <person name="Ahren D."/>
            <person name="Au C.H."/>
            <person name="Birren B.W."/>
            <person name="Borodovsky M."/>
            <person name="Burns C."/>
            <person name="Canback B."/>
            <person name="Casselton L.A."/>
            <person name="Cheng C.K."/>
            <person name="Deng J."/>
            <person name="Dietrich F.S."/>
            <person name="Fargo D.C."/>
            <person name="Farman M.L."/>
            <person name="Gathman A.C."/>
            <person name="Goldberg J."/>
            <person name="Guigo R."/>
            <person name="Hoegger P.J."/>
            <person name="Hooker J.B."/>
            <person name="Huggins A."/>
            <person name="James T.Y."/>
            <person name="Kamada T."/>
            <person name="Kilaru S."/>
            <person name="Kodira C."/>
            <person name="Kues U."/>
            <person name="Kupfer D."/>
            <person name="Kwan H.S."/>
            <person name="Lomsadze A."/>
            <person name="Li W."/>
            <person name="Lilly W.W."/>
            <person name="Ma L.J."/>
            <person name="Mackey A.J."/>
            <person name="Manning G."/>
            <person name="Martin F."/>
            <person name="Muraguchi H."/>
            <person name="Natvig D.O."/>
            <person name="Palmerini H."/>
            <person name="Ramesh M.A."/>
            <person name="Rehmeyer C.J."/>
            <person name="Roe B.A."/>
            <person name="Shenoy N."/>
            <person name="Stanke M."/>
            <person name="Ter-Hovhannisyan V."/>
            <person name="Tunlid A."/>
            <person name="Velagapudi R."/>
            <person name="Vision T.J."/>
            <person name="Zeng Q."/>
            <person name="Zolan M.E."/>
            <person name="Pukkila P.J."/>
        </authorList>
    </citation>
    <scope>NUCLEOTIDE SEQUENCE [LARGE SCALE GENOMIC DNA]</scope>
    <source>
        <strain evidence="4">Okayama-7 / 130 / ATCC MYA-4618 / FGSC 9003</strain>
    </source>
</reference>
<dbReference type="SUPFAM" id="SSF52266">
    <property type="entry name" value="SGNH hydrolase"/>
    <property type="match status" value="1"/>
</dbReference>
<dbReference type="InParanoid" id="A8N875"/>
<evidence type="ECO:0000259" key="2">
    <source>
        <dbReference type="Pfam" id="PF13472"/>
    </source>
</evidence>
<dbReference type="GeneID" id="6007486"/>
<dbReference type="Proteomes" id="UP000001861">
    <property type="component" value="Unassembled WGS sequence"/>
</dbReference>
<proteinExistence type="predicted"/>
<comment type="caution">
    <text evidence="3">The sequence shown here is derived from an EMBL/GenBank/DDBJ whole genome shotgun (WGS) entry which is preliminary data.</text>
</comment>
<keyword evidence="1" id="KW-0732">Signal</keyword>
<feature type="chain" id="PRO_5002724061" evidence="1">
    <location>
        <begin position="25"/>
        <end position="440"/>
    </location>
</feature>
<keyword evidence="4" id="KW-1185">Reference proteome</keyword>
<dbReference type="CDD" id="cd01830">
    <property type="entry name" value="XynE_like"/>
    <property type="match status" value="1"/>
</dbReference>
<evidence type="ECO:0000313" key="4">
    <source>
        <dbReference type="Proteomes" id="UP000001861"/>
    </source>
</evidence>
<dbReference type="VEuPathDB" id="FungiDB:CC1G_09296"/>
<dbReference type="InterPro" id="IPR036514">
    <property type="entry name" value="SGNH_hydro_sf"/>
</dbReference>